<comment type="caution">
    <text evidence="9">Lacks conserved residue(s) required for the propagation of feature annotation.</text>
</comment>
<evidence type="ECO:0000256" key="8">
    <source>
        <dbReference type="ARBA" id="ARBA00052101"/>
    </source>
</evidence>
<evidence type="ECO:0000256" key="1">
    <source>
        <dbReference type="ARBA" id="ARBA00005190"/>
    </source>
</evidence>
<dbReference type="InterPro" id="IPR018485">
    <property type="entry name" value="FGGY_C"/>
</dbReference>
<feature type="binding site" evidence="9">
    <location>
        <position position="232"/>
    </location>
    <ligand>
        <name>glycerol</name>
        <dbReference type="ChEBI" id="CHEBI:17754"/>
    </ligand>
</feature>
<name>B5ID01_ACIB4</name>
<feature type="binding site" evidence="9">
    <location>
        <position position="77"/>
    </location>
    <ligand>
        <name>glycerol</name>
        <dbReference type="ChEBI" id="CHEBI:17754"/>
    </ligand>
</feature>
<dbReference type="PIRSF" id="PIRSF000538">
    <property type="entry name" value="GlpK"/>
    <property type="match status" value="1"/>
</dbReference>
<evidence type="ECO:0000256" key="7">
    <source>
        <dbReference type="ARBA" id="ARBA00022840"/>
    </source>
</evidence>
<dbReference type="eggNOG" id="arCOG00024">
    <property type="taxonomic scope" value="Archaea"/>
</dbReference>
<keyword evidence="7 9" id="KW-0067">ATP-binding</keyword>
<evidence type="ECO:0000256" key="5">
    <source>
        <dbReference type="ARBA" id="ARBA00022777"/>
    </source>
</evidence>
<keyword evidence="4 9" id="KW-0547">Nucleotide-binding</keyword>
<dbReference type="GO" id="GO:0019563">
    <property type="term" value="P:glycerol catabolic process"/>
    <property type="evidence" value="ECO:0007669"/>
    <property type="project" value="UniProtKB-UniRule"/>
</dbReference>
<feature type="binding site" evidence="9">
    <location>
        <position position="295"/>
    </location>
    <ligand>
        <name>ADP</name>
        <dbReference type="ChEBI" id="CHEBI:456216"/>
    </ligand>
</feature>
<gene>
    <name evidence="9" type="primary">glpK</name>
    <name evidence="13" type="ordered locus">Aboo_1429</name>
</gene>
<feature type="binding site" evidence="9">
    <location>
        <position position="295"/>
    </location>
    <ligand>
        <name>ATP</name>
        <dbReference type="ChEBI" id="CHEBI:30616"/>
    </ligand>
</feature>
<feature type="binding site" evidence="9">
    <location>
        <position position="15"/>
    </location>
    <ligand>
        <name>ADP</name>
        <dbReference type="ChEBI" id="CHEBI:456216"/>
    </ligand>
</feature>
<dbReference type="Gene3D" id="3.30.420.40">
    <property type="match status" value="2"/>
</dbReference>
<evidence type="ECO:0000313" key="14">
    <source>
        <dbReference type="Proteomes" id="UP000001400"/>
    </source>
</evidence>
<evidence type="ECO:0000256" key="2">
    <source>
        <dbReference type="ARBA" id="ARBA00009156"/>
    </source>
</evidence>
<feature type="binding site" evidence="9">
    <location>
        <position position="231"/>
    </location>
    <ligand>
        <name>sn-glycerol 3-phosphate</name>
        <dbReference type="ChEBI" id="CHEBI:57597"/>
    </ligand>
</feature>
<evidence type="ECO:0000256" key="9">
    <source>
        <dbReference type="HAMAP-Rule" id="MF_00186"/>
    </source>
</evidence>
<dbReference type="STRING" id="439481.Aboo_1429"/>
<dbReference type="PROSITE" id="PS00445">
    <property type="entry name" value="FGGY_KINASES_2"/>
    <property type="match status" value="1"/>
</dbReference>
<dbReference type="InterPro" id="IPR005999">
    <property type="entry name" value="Glycerol_kin"/>
</dbReference>
<dbReference type="AlphaFoldDB" id="B5ID01"/>
<dbReference type="GO" id="GO:0005829">
    <property type="term" value="C:cytosol"/>
    <property type="evidence" value="ECO:0007669"/>
    <property type="project" value="TreeGrafter"/>
</dbReference>
<keyword evidence="6 9" id="KW-0319">Glycerol metabolism</keyword>
<dbReference type="EMBL" id="CP001941">
    <property type="protein sequence ID" value="ADD09236.1"/>
    <property type="molecule type" value="Genomic_DNA"/>
</dbReference>
<evidence type="ECO:0000259" key="12">
    <source>
        <dbReference type="Pfam" id="PF02782"/>
    </source>
</evidence>
<keyword evidence="3 9" id="KW-0808">Transferase</keyword>
<feature type="binding site" evidence="9">
    <location>
        <position position="11"/>
    </location>
    <ligand>
        <name>sn-glycerol 3-phosphate</name>
        <dbReference type="ChEBI" id="CHEBI:57597"/>
    </ligand>
</feature>
<feature type="binding site" evidence="9">
    <location>
        <position position="126"/>
    </location>
    <ligand>
        <name>glycerol</name>
        <dbReference type="ChEBI" id="CHEBI:17754"/>
    </ligand>
</feature>
<evidence type="ECO:0000313" key="13">
    <source>
        <dbReference type="EMBL" id="ADD09236.1"/>
    </source>
</evidence>
<sequence length="479" mass="54225">MTRILAMDEGTTNVKASIVDEEGKIISSLSKEFNQIYPKPGWVEHEPEEIWRTQVEVAKKITKNERIDAIGITNQRETVVVWDKNGKPIYNAIVWQCRRTADMMEEIKKEYGEIIREKTGLIADAYFSASKIKWLLDNVPRARERAKMRELMAGTIDSYLIYKLTGEHLTDHSNASRTMLFNIKKGEWDEELLELFGIPKDILPHVRDSSSVFGYTKLFGKEVPVSGVLGDQQAALFGQTCFSKGMLKVTYGTGNFLLANTGNEIEHSENLLTTVAWKIKGNTTYALEGSVFITGAALKWLKDLEILKDYDDSENLAKNAKDSKLFFVPAFSGLGSPYWDPHARGLLIGITRGTKKEDIVKATLDSIAYQTKDVVEEMKKQVKIKEIRVDGGASKNDYLMQFQSDILGIPVLRPAILETTSLGAAFMAGLTIGAWDMNDLKGLWKEDRRFEPKMKDEDREKLYKRWKDAVSRALGWAKE</sequence>
<feature type="binding site" evidence="9">
    <location>
        <position position="11"/>
    </location>
    <ligand>
        <name>ADP</name>
        <dbReference type="ChEBI" id="CHEBI:456216"/>
    </ligand>
</feature>
<dbReference type="PANTHER" id="PTHR10196">
    <property type="entry name" value="SUGAR KINASE"/>
    <property type="match status" value="1"/>
</dbReference>
<evidence type="ECO:0000259" key="11">
    <source>
        <dbReference type="Pfam" id="PF00370"/>
    </source>
</evidence>
<feature type="binding site" evidence="9">
    <location>
        <position position="253"/>
    </location>
    <ligand>
        <name>ATP</name>
        <dbReference type="ChEBI" id="CHEBI:30616"/>
    </ligand>
</feature>
<feature type="domain" description="Carbohydrate kinase FGGY N-terminal" evidence="11">
    <location>
        <begin position="4"/>
        <end position="238"/>
    </location>
</feature>
<dbReference type="HAMAP" id="MF_00186">
    <property type="entry name" value="Glycerol_kin"/>
    <property type="match status" value="1"/>
</dbReference>
<dbReference type="NCBIfam" id="TIGR01311">
    <property type="entry name" value="glycerol_kin"/>
    <property type="match status" value="1"/>
</dbReference>
<dbReference type="KEGG" id="abi:Aboo_1429"/>
<dbReference type="Pfam" id="PF00370">
    <property type="entry name" value="FGGY_N"/>
    <property type="match status" value="1"/>
</dbReference>
<protein>
    <recommendedName>
        <fullName evidence="9">Glycerol kinase</fullName>
        <ecNumber evidence="9">2.7.1.30</ecNumber>
    </recommendedName>
    <alternativeName>
        <fullName evidence="9">ATP:glycerol 3-phosphotransferase</fullName>
    </alternativeName>
    <alternativeName>
        <fullName evidence="9">Glycerokinase</fullName>
        <shortName evidence="9">GK</shortName>
    </alternativeName>
</protein>
<feature type="binding site" evidence="9">
    <location>
        <position position="76"/>
    </location>
    <ligand>
        <name>glycerol</name>
        <dbReference type="ChEBI" id="CHEBI:17754"/>
    </ligand>
</feature>
<dbReference type="RefSeq" id="WP_008084137.1">
    <property type="nucleotide sequence ID" value="NC_013926.1"/>
</dbReference>
<dbReference type="Proteomes" id="UP000001400">
    <property type="component" value="Chromosome"/>
</dbReference>
<organism evidence="13 14">
    <name type="scientific">Aciduliprofundum boonei (strain DSM 19572 / T469)</name>
    <dbReference type="NCBI Taxonomy" id="439481"/>
    <lineage>
        <taxon>Archaea</taxon>
        <taxon>Methanobacteriati</taxon>
        <taxon>Thermoplasmatota</taxon>
        <taxon>DHVE2 group</taxon>
        <taxon>Candidatus Aciduliprofundum</taxon>
    </lineage>
</organism>
<dbReference type="GO" id="GO:0006072">
    <property type="term" value="P:glycerol-3-phosphate metabolic process"/>
    <property type="evidence" value="ECO:0007669"/>
    <property type="project" value="InterPro"/>
</dbReference>
<comment type="similarity">
    <text evidence="2 9 10">Belongs to the FGGY kinase family.</text>
</comment>
<feature type="binding site" evidence="9">
    <location>
        <position position="392"/>
    </location>
    <ligand>
        <name>ATP</name>
        <dbReference type="ChEBI" id="CHEBI:30616"/>
    </ligand>
</feature>
<evidence type="ECO:0000256" key="3">
    <source>
        <dbReference type="ARBA" id="ARBA00022679"/>
    </source>
</evidence>
<feature type="binding site" evidence="9">
    <location>
        <position position="253"/>
    </location>
    <ligand>
        <name>ADP</name>
        <dbReference type="ChEBI" id="CHEBI:456216"/>
    </ligand>
</feature>
<dbReference type="InterPro" id="IPR000577">
    <property type="entry name" value="Carb_kinase_FGGY"/>
</dbReference>
<feature type="binding site" evidence="9">
    <location>
        <position position="231"/>
    </location>
    <ligand>
        <name>glycerol</name>
        <dbReference type="ChEBI" id="CHEBI:17754"/>
    </ligand>
</feature>
<dbReference type="Pfam" id="PF02782">
    <property type="entry name" value="FGGY_C"/>
    <property type="match status" value="1"/>
</dbReference>
<dbReference type="SUPFAM" id="SSF53067">
    <property type="entry name" value="Actin-like ATPase domain"/>
    <property type="match status" value="2"/>
</dbReference>
<feature type="domain" description="Carbohydrate kinase FGGY C-terminal" evidence="12">
    <location>
        <begin position="248"/>
        <end position="430"/>
    </location>
</feature>
<dbReference type="InterPro" id="IPR018483">
    <property type="entry name" value="Carb_kinase_FGGY_CS"/>
</dbReference>
<evidence type="ECO:0000256" key="4">
    <source>
        <dbReference type="ARBA" id="ARBA00022741"/>
    </source>
</evidence>
<reference evidence="13" key="1">
    <citation type="submission" date="2010-02" db="EMBL/GenBank/DDBJ databases">
        <title>Complete sequence of Aciduliprofundum boonei T469.</title>
        <authorList>
            <consortium name="US DOE Joint Genome Institute"/>
            <person name="Lucas S."/>
            <person name="Copeland A."/>
            <person name="Lapidus A."/>
            <person name="Cheng J.-F."/>
            <person name="Bruce D."/>
            <person name="Goodwin L."/>
            <person name="Pitluck S."/>
            <person name="Saunders E."/>
            <person name="Detter J.C."/>
            <person name="Han C."/>
            <person name="Tapia R."/>
            <person name="Land M."/>
            <person name="Hauser L."/>
            <person name="Kyrpides N."/>
            <person name="Mikhailova N."/>
            <person name="Flores G."/>
            <person name="Reysenbach A.-L."/>
            <person name="Woyke T."/>
        </authorList>
    </citation>
    <scope>NUCLEOTIDE SEQUENCE</scope>
    <source>
        <strain evidence="13">T469</strain>
    </source>
</reference>
<feature type="binding site" evidence="9">
    <location>
        <position position="392"/>
    </location>
    <ligand>
        <name>ADP</name>
        <dbReference type="ChEBI" id="CHEBI:456216"/>
    </ligand>
</feature>
<evidence type="ECO:0000256" key="6">
    <source>
        <dbReference type="ARBA" id="ARBA00022798"/>
    </source>
</evidence>
<dbReference type="GeneID" id="8828394"/>
<dbReference type="GO" id="GO:0005524">
    <property type="term" value="F:ATP binding"/>
    <property type="evidence" value="ECO:0007669"/>
    <property type="project" value="UniProtKB-UniRule"/>
</dbReference>
<keyword evidence="14" id="KW-1185">Reference proteome</keyword>
<feature type="binding site" evidence="9">
    <location>
        <position position="396"/>
    </location>
    <ligand>
        <name>ADP</name>
        <dbReference type="ChEBI" id="CHEBI:456216"/>
    </ligand>
</feature>
<dbReference type="InterPro" id="IPR043129">
    <property type="entry name" value="ATPase_NBD"/>
</dbReference>
<proteinExistence type="inferred from homology"/>
<keyword evidence="5 9" id="KW-0418">Kinase</keyword>
<feature type="binding site" evidence="9">
    <location>
        <position position="77"/>
    </location>
    <ligand>
        <name>sn-glycerol 3-phosphate</name>
        <dbReference type="ChEBI" id="CHEBI:57597"/>
    </ligand>
</feature>
<dbReference type="HOGENOM" id="CLU_009281_2_3_2"/>
<feature type="binding site" evidence="9">
    <location>
        <position position="76"/>
    </location>
    <ligand>
        <name>sn-glycerol 3-phosphate</name>
        <dbReference type="ChEBI" id="CHEBI:57597"/>
    </ligand>
</feature>
<dbReference type="CDD" id="cd07769">
    <property type="entry name" value="ASKHA_NBD_FGGY_GK"/>
    <property type="match status" value="1"/>
</dbReference>
<comment type="pathway">
    <text evidence="1 9">Polyol metabolism; glycerol degradation via glycerol kinase pathway; sn-glycerol 3-phosphate from glycerol: step 1/1.</text>
</comment>
<dbReference type="OrthoDB" id="26592at2157"/>
<comment type="function">
    <text evidence="9">Key enzyme in the regulation of glycerol uptake and metabolism. Catalyzes the phosphorylation of glycerol to yield sn-glycerol 3-phosphate.</text>
</comment>
<dbReference type="InterPro" id="IPR018484">
    <property type="entry name" value="FGGY_N"/>
</dbReference>
<feature type="binding site" evidence="9">
    <location>
        <position position="12"/>
    </location>
    <ligand>
        <name>ATP</name>
        <dbReference type="ChEBI" id="CHEBI:30616"/>
    </ligand>
</feature>
<dbReference type="PANTHER" id="PTHR10196:SF69">
    <property type="entry name" value="GLYCEROL KINASE"/>
    <property type="match status" value="1"/>
</dbReference>
<comment type="catalytic activity">
    <reaction evidence="8 9">
        <text>glycerol + ATP = sn-glycerol 3-phosphate + ADP + H(+)</text>
        <dbReference type="Rhea" id="RHEA:21644"/>
        <dbReference type="ChEBI" id="CHEBI:15378"/>
        <dbReference type="ChEBI" id="CHEBI:17754"/>
        <dbReference type="ChEBI" id="CHEBI:30616"/>
        <dbReference type="ChEBI" id="CHEBI:57597"/>
        <dbReference type="ChEBI" id="CHEBI:456216"/>
        <dbReference type="EC" id="2.7.1.30"/>
    </reaction>
</comment>
<dbReference type="GO" id="GO:0004370">
    <property type="term" value="F:glycerol kinase activity"/>
    <property type="evidence" value="ECO:0007669"/>
    <property type="project" value="UniProtKB-UniRule"/>
</dbReference>
<dbReference type="EC" id="2.7.1.30" evidence="9"/>
<dbReference type="PROSITE" id="PS00933">
    <property type="entry name" value="FGGY_KINASES_1"/>
    <property type="match status" value="1"/>
</dbReference>
<dbReference type="NCBIfam" id="NF000756">
    <property type="entry name" value="PRK00047.1"/>
    <property type="match status" value="1"/>
</dbReference>
<dbReference type="UniPathway" id="UPA00618">
    <property type="reaction ID" value="UER00672"/>
</dbReference>
<dbReference type="FunFam" id="3.30.420.40:FF:000007">
    <property type="entry name" value="Glycerol kinase"/>
    <property type="match status" value="1"/>
</dbReference>
<evidence type="ECO:0000256" key="10">
    <source>
        <dbReference type="RuleBase" id="RU003733"/>
    </source>
</evidence>
<feature type="binding site" evidence="9">
    <location>
        <position position="11"/>
    </location>
    <ligand>
        <name>ATP</name>
        <dbReference type="ChEBI" id="CHEBI:30616"/>
    </ligand>
</feature>
<accession>B5ID01</accession>
<feature type="binding site" evidence="9">
    <location>
        <position position="126"/>
    </location>
    <ligand>
        <name>sn-glycerol 3-phosphate</name>
        <dbReference type="ChEBI" id="CHEBI:57597"/>
    </ligand>
</feature>
<dbReference type="FunFam" id="3.30.420.40:FF:000008">
    <property type="entry name" value="Glycerol kinase"/>
    <property type="match status" value="1"/>
</dbReference>